<dbReference type="Proteomes" id="UP000463224">
    <property type="component" value="Unassembled WGS sequence"/>
</dbReference>
<gene>
    <name evidence="15" type="ORF">GN330_21880</name>
</gene>
<dbReference type="Pfam" id="PF02518">
    <property type="entry name" value="HATPase_c"/>
    <property type="match status" value="1"/>
</dbReference>
<keyword evidence="12" id="KW-0812">Transmembrane</keyword>
<keyword evidence="7" id="KW-0418">Kinase</keyword>
<accession>A0A844QJ25</accession>
<evidence type="ECO:0000313" key="16">
    <source>
        <dbReference type="Proteomes" id="UP000463224"/>
    </source>
</evidence>
<keyword evidence="6" id="KW-0547">Nucleotide-binding</keyword>
<dbReference type="SUPFAM" id="SSF55785">
    <property type="entry name" value="PYP-like sensor domain (PAS domain)"/>
    <property type="match status" value="2"/>
</dbReference>
<dbReference type="PANTHER" id="PTHR43711:SF26">
    <property type="entry name" value="SENSOR HISTIDINE KINASE RCSC"/>
    <property type="match status" value="1"/>
</dbReference>
<dbReference type="SMART" id="SM00388">
    <property type="entry name" value="HisKA"/>
    <property type="match status" value="1"/>
</dbReference>
<dbReference type="Pfam" id="PF00512">
    <property type="entry name" value="HisKA"/>
    <property type="match status" value="1"/>
</dbReference>
<proteinExistence type="predicted"/>
<dbReference type="PRINTS" id="PR00344">
    <property type="entry name" value="BCTRLSENSOR"/>
</dbReference>
<dbReference type="InterPro" id="IPR001610">
    <property type="entry name" value="PAC"/>
</dbReference>
<dbReference type="GO" id="GO:0016020">
    <property type="term" value="C:membrane"/>
    <property type="evidence" value="ECO:0007669"/>
    <property type="project" value="UniProtKB-SubCell"/>
</dbReference>
<comment type="caution">
    <text evidence="15">The sequence shown here is derived from an EMBL/GenBank/DDBJ whole genome shotgun (WGS) entry which is preliminary data.</text>
</comment>
<evidence type="ECO:0000259" key="14">
    <source>
        <dbReference type="PROSITE" id="PS50112"/>
    </source>
</evidence>
<dbReference type="PANTHER" id="PTHR43711">
    <property type="entry name" value="TWO-COMPONENT HISTIDINE KINASE"/>
    <property type="match status" value="1"/>
</dbReference>
<dbReference type="EC" id="2.7.13.3" evidence="3"/>
<dbReference type="FunFam" id="1.10.287.130:FF:000038">
    <property type="entry name" value="Sensory transduction histidine kinase"/>
    <property type="match status" value="1"/>
</dbReference>
<evidence type="ECO:0000256" key="4">
    <source>
        <dbReference type="ARBA" id="ARBA00022553"/>
    </source>
</evidence>
<dbReference type="SMART" id="SM00086">
    <property type="entry name" value="PAC"/>
    <property type="match status" value="1"/>
</dbReference>
<dbReference type="PROSITE" id="PS50109">
    <property type="entry name" value="HIS_KIN"/>
    <property type="match status" value="1"/>
</dbReference>
<keyword evidence="8" id="KW-0067">ATP-binding</keyword>
<keyword evidence="9" id="KW-0902">Two-component regulatory system</keyword>
<evidence type="ECO:0000256" key="10">
    <source>
        <dbReference type="ARBA" id="ARBA00023136"/>
    </source>
</evidence>
<dbReference type="CDD" id="cd00082">
    <property type="entry name" value="HisKA"/>
    <property type="match status" value="1"/>
</dbReference>
<keyword evidence="11" id="KW-0175">Coiled coil</keyword>
<feature type="transmembrane region" description="Helical" evidence="12">
    <location>
        <begin position="57"/>
        <end position="76"/>
    </location>
</feature>
<dbReference type="FunFam" id="3.30.565.10:FF:000006">
    <property type="entry name" value="Sensor histidine kinase WalK"/>
    <property type="match status" value="1"/>
</dbReference>
<feature type="domain" description="PAS" evidence="14">
    <location>
        <begin position="380"/>
        <end position="424"/>
    </location>
</feature>
<dbReference type="InterPro" id="IPR036097">
    <property type="entry name" value="HisK_dim/P_sf"/>
</dbReference>
<dbReference type="CDD" id="cd00130">
    <property type="entry name" value="PAS"/>
    <property type="match status" value="1"/>
</dbReference>
<protein>
    <recommendedName>
        <fullName evidence="3">histidine kinase</fullName>
        <ecNumber evidence="3">2.7.13.3</ecNumber>
    </recommendedName>
</protein>
<feature type="transmembrane region" description="Helical" evidence="12">
    <location>
        <begin position="215"/>
        <end position="237"/>
    </location>
</feature>
<name>A0A844QJ25_9HYPH</name>
<evidence type="ECO:0000256" key="2">
    <source>
        <dbReference type="ARBA" id="ARBA00004370"/>
    </source>
</evidence>
<dbReference type="Gene3D" id="1.10.287.130">
    <property type="match status" value="1"/>
</dbReference>
<evidence type="ECO:0000256" key="8">
    <source>
        <dbReference type="ARBA" id="ARBA00022840"/>
    </source>
</evidence>
<sequence>MAKADARGAPEADIFVRRTGRRRPMRGLSGNARIIAAPAYERLIAAEPYLRRSIPTLIIVFLIVVAAARATSLMSWREDIERTARMTLGLGAAQIASAIEAARHDPQPHGPSQAFLERSAPLAALRNQHALLITDSRFQVVAATPDLLSWTGKPLEELISAGQPLFLFGERAGVMAVSIAGEPWLATVRLLADNRGATAALVPRETMLAEWRRTVSLNVTLFVITSGVLIVVLYAYFSQAARAQAADRIYNEAHQRIDLALVRGRCGLWDWDMGRGKMYWSRSMYDMLGYEPCEDMLSFGDVAGIIHADDGDLFGLANRIVSREIDQIDQIFRMRHAKGHWVWMRARAQVIDPDSSDVHLIGIAVDVTEQHNLARQSEQADMRLRTAIESISESFVLWDTNDRLVMCNTKFQEQMGLSASQVVSGTSRPNLEAGMNGYAFERKLASPQGRGGGATFERQLADGRWLQVNQLPTKDGGTVSVGADITQLKLHQEKLVESERRLMATIHDLSLARRAEEERARELVDLNRRYMRETERAEAANRAKSEFLANMSHELRTPLNAIIGFSELMQSSLFGPLGSERYEEYTRDIHASGNYLLGVINDILDMSKIEAGQFSLQREEIELAALMAEAVRVISVQASEKAIEIETNIAQATTLQADRRAVKQIALNLLSNAVKFTGQGGRISVRARKAGGALVLSIEDNGCGIPRDALKKLGRPFEQVENQFSKSHRGSGLGLAISRSLTEMHGGSLKIKSTQGRGTIVSVRIPVAELKMAA</sequence>
<evidence type="ECO:0000256" key="1">
    <source>
        <dbReference type="ARBA" id="ARBA00000085"/>
    </source>
</evidence>
<keyword evidence="4" id="KW-0597">Phosphoprotein</keyword>
<evidence type="ECO:0000256" key="3">
    <source>
        <dbReference type="ARBA" id="ARBA00012438"/>
    </source>
</evidence>
<dbReference type="RefSeq" id="WP_156715583.1">
    <property type="nucleotide sequence ID" value="NZ_WPHG01000008.1"/>
</dbReference>
<evidence type="ECO:0000256" key="7">
    <source>
        <dbReference type="ARBA" id="ARBA00022777"/>
    </source>
</evidence>
<dbReference type="AlphaFoldDB" id="A0A844QJ25"/>
<dbReference type="InterPro" id="IPR005467">
    <property type="entry name" value="His_kinase_dom"/>
</dbReference>
<dbReference type="CDD" id="cd16922">
    <property type="entry name" value="HATPase_EvgS-ArcB-TorS-like"/>
    <property type="match status" value="1"/>
</dbReference>
<dbReference type="InterPro" id="IPR036890">
    <property type="entry name" value="HATPase_C_sf"/>
</dbReference>
<dbReference type="NCBIfam" id="TIGR00229">
    <property type="entry name" value="sensory_box"/>
    <property type="match status" value="1"/>
</dbReference>
<evidence type="ECO:0000256" key="6">
    <source>
        <dbReference type="ARBA" id="ARBA00022741"/>
    </source>
</evidence>
<dbReference type="InterPro" id="IPR050736">
    <property type="entry name" value="Sensor_HK_Regulatory"/>
</dbReference>
<dbReference type="Pfam" id="PF08447">
    <property type="entry name" value="PAS_3"/>
    <property type="match status" value="1"/>
</dbReference>
<comment type="subcellular location">
    <subcellularLocation>
        <location evidence="2">Membrane</location>
    </subcellularLocation>
</comment>
<dbReference type="SUPFAM" id="SSF47384">
    <property type="entry name" value="Homodimeric domain of signal transducing histidine kinase"/>
    <property type="match status" value="1"/>
</dbReference>
<dbReference type="EMBL" id="WPHG01000008">
    <property type="protein sequence ID" value="MVA99906.1"/>
    <property type="molecule type" value="Genomic_DNA"/>
</dbReference>
<keyword evidence="10 12" id="KW-0472">Membrane</keyword>
<evidence type="ECO:0000256" key="9">
    <source>
        <dbReference type="ARBA" id="ARBA00023012"/>
    </source>
</evidence>
<evidence type="ECO:0000259" key="13">
    <source>
        <dbReference type="PROSITE" id="PS50109"/>
    </source>
</evidence>
<dbReference type="InterPro" id="IPR004358">
    <property type="entry name" value="Sig_transdc_His_kin-like_C"/>
</dbReference>
<comment type="catalytic activity">
    <reaction evidence="1">
        <text>ATP + protein L-histidine = ADP + protein N-phospho-L-histidine.</text>
        <dbReference type="EC" id="2.7.13.3"/>
    </reaction>
</comment>
<dbReference type="InterPro" id="IPR000014">
    <property type="entry name" value="PAS"/>
</dbReference>
<dbReference type="InterPro" id="IPR003594">
    <property type="entry name" value="HATPase_dom"/>
</dbReference>
<organism evidence="15 16">
    <name type="scientific">Nitratireductor arenosus</name>
    <dbReference type="NCBI Taxonomy" id="2682096"/>
    <lineage>
        <taxon>Bacteria</taxon>
        <taxon>Pseudomonadati</taxon>
        <taxon>Pseudomonadota</taxon>
        <taxon>Alphaproteobacteria</taxon>
        <taxon>Hyphomicrobiales</taxon>
        <taxon>Phyllobacteriaceae</taxon>
        <taxon>Nitratireductor</taxon>
    </lineage>
</organism>
<evidence type="ECO:0000256" key="5">
    <source>
        <dbReference type="ARBA" id="ARBA00022679"/>
    </source>
</evidence>
<dbReference type="InterPro" id="IPR003661">
    <property type="entry name" value="HisK_dim/P_dom"/>
</dbReference>
<reference evidence="15 16" key="1">
    <citation type="submission" date="2019-12" db="EMBL/GenBank/DDBJ databases">
        <title>Nitratireductor arenosus sp. nov., Isolated from sea sand, Jeju island, South Korea.</title>
        <authorList>
            <person name="Kim W."/>
        </authorList>
    </citation>
    <scope>NUCLEOTIDE SEQUENCE [LARGE SCALE GENOMIC DNA]</scope>
    <source>
        <strain evidence="15 16">CAU 1489</strain>
    </source>
</reference>
<dbReference type="GO" id="GO:0000155">
    <property type="term" value="F:phosphorelay sensor kinase activity"/>
    <property type="evidence" value="ECO:0007669"/>
    <property type="project" value="InterPro"/>
</dbReference>
<evidence type="ECO:0000256" key="12">
    <source>
        <dbReference type="SAM" id="Phobius"/>
    </source>
</evidence>
<dbReference type="Gene3D" id="3.30.565.10">
    <property type="entry name" value="Histidine kinase-like ATPase, C-terminal domain"/>
    <property type="match status" value="1"/>
</dbReference>
<evidence type="ECO:0000256" key="11">
    <source>
        <dbReference type="SAM" id="Coils"/>
    </source>
</evidence>
<dbReference type="GO" id="GO:0005524">
    <property type="term" value="F:ATP binding"/>
    <property type="evidence" value="ECO:0007669"/>
    <property type="project" value="UniProtKB-KW"/>
</dbReference>
<feature type="domain" description="Histidine kinase" evidence="13">
    <location>
        <begin position="550"/>
        <end position="769"/>
    </location>
</feature>
<feature type="coiled-coil region" evidence="11">
    <location>
        <begin position="513"/>
        <end position="543"/>
    </location>
</feature>
<evidence type="ECO:0000313" key="15">
    <source>
        <dbReference type="EMBL" id="MVA99906.1"/>
    </source>
</evidence>
<dbReference type="PROSITE" id="PS50112">
    <property type="entry name" value="PAS"/>
    <property type="match status" value="1"/>
</dbReference>
<dbReference type="Gene3D" id="3.30.450.20">
    <property type="entry name" value="PAS domain"/>
    <property type="match status" value="2"/>
</dbReference>
<dbReference type="Pfam" id="PF12860">
    <property type="entry name" value="PAS_7"/>
    <property type="match status" value="1"/>
</dbReference>
<keyword evidence="12" id="KW-1133">Transmembrane helix</keyword>
<dbReference type="InterPro" id="IPR013655">
    <property type="entry name" value="PAS_fold_3"/>
</dbReference>
<dbReference type="SUPFAM" id="SSF55874">
    <property type="entry name" value="ATPase domain of HSP90 chaperone/DNA topoisomerase II/histidine kinase"/>
    <property type="match status" value="1"/>
</dbReference>
<dbReference type="SMART" id="SM00387">
    <property type="entry name" value="HATPase_c"/>
    <property type="match status" value="1"/>
</dbReference>
<keyword evidence="5" id="KW-0808">Transferase</keyword>
<dbReference type="InterPro" id="IPR035965">
    <property type="entry name" value="PAS-like_dom_sf"/>
</dbReference>
<keyword evidence="16" id="KW-1185">Reference proteome</keyword>